<organism evidence="1 2">
    <name type="scientific">Acrobeloides nanus</name>
    <dbReference type="NCBI Taxonomy" id="290746"/>
    <lineage>
        <taxon>Eukaryota</taxon>
        <taxon>Metazoa</taxon>
        <taxon>Ecdysozoa</taxon>
        <taxon>Nematoda</taxon>
        <taxon>Chromadorea</taxon>
        <taxon>Rhabditida</taxon>
        <taxon>Tylenchina</taxon>
        <taxon>Cephalobomorpha</taxon>
        <taxon>Cephaloboidea</taxon>
        <taxon>Cephalobidae</taxon>
        <taxon>Acrobeloides</taxon>
    </lineage>
</organism>
<dbReference type="Proteomes" id="UP000887540">
    <property type="component" value="Unplaced"/>
</dbReference>
<proteinExistence type="predicted"/>
<accession>A0A914DV50</accession>
<dbReference type="WBParaSite" id="ACRNAN_scaffold429.g28414.t1">
    <property type="protein sequence ID" value="ACRNAN_scaffold429.g28414.t1"/>
    <property type="gene ID" value="ACRNAN_scaffold429.g28414"/>
</dbReference>
<sequence>MLFCLSYNKASMVDFDVREDGRGVQLLRAKSHVAIPSVLERRKLANSKSIPDLTTFLLRHSVKTKSDWPFHYYCGYRRTGYRYRPVYNDPPYSYAAYPSKRLYSTFVPTPSYKTSYSYKPKGHWYDYEYPYVYRRSTNPWYGAHLRDTFRPNRVYWYDYVPSYYKSRPYKYYDWY</sequence>
<evidence type="ECO:0000313" key="2">
    <source>
        <dbReference type="WBParaSite" id="ACRNAN_scaffold429.g28414.t1"/>
    </source>
</evidence>
<keyword evidence="1" id="KW-1185">Reference proteome</keyword>
<reference evidence="2" key="1">
    <citation type="submission" date="2022-11" db="UniProtKB">
        <authorList>
            <consortium name="WormBaseParasite"/>
        </authorList>
    </citation>
    <scope>IDENTIFICATION</scope>
</reference>
<evidence type="ECO:0000313" key="1">
    <source>
        <dbReference type="Proteomes" id="UP000887540"/>
    </source>
</evidence>
<name>A0A914DV50_9BILA</name>
<dbReference type="AlphaFoldDB" id="A0A914DV50"/>
<protein>
    <submittedName>
        <fullName evidence="2">Uncharacterized protein</fullName>
    </submittedName>
</protein>